<dbReference type="SUPFAM" id="SSF46689">
    <property type="entry name" value="Homeodomain-like"/>
    <property type="match status" value="1"/>
</dbReference>
<dbReference type="Pfam" id="PF00440">
    <property type="entry name" value="TetR_N"/>
    <property type="match status" value="1"/>
</dbReference>
<name>A0A9W6SPJ3_9ACTN</name>
<dbReference type="PANTHER" id="PTHR30055:SF219">
    <property type="entry name" value="TRANSCRIPTIONAL REGULATORY PROTEIN"/>
    <property type="match status" value="1"/>
</dbReference>
<dbReference type="InterPro" id="IPR001647">
    <property type="entry name" value="HTH_TetR"/>
</dbReference>
<organism evidence="4 5">
    <name type="scientific">Actinorhabdospora filicis</name>
    <dbReference type="NCBI Taxonomy" id="1785913"/>
    <lineage>
        <taxon>Bacteria</taxon>
        <taxon>Bacillati</taxon>
        <taxon>Actinomycetota</taxon>
        <taxon>Actinomycetes</taxon>
        <taxon>Micromonosporales</taxon>
        <taxon>Micromonosporaceae</taxon>
        <taxon>Actinorhabdospora</taxon>
    </lineage>
</organism>
<proteinExistence type="predicted"/>
<dbReference type="PRINTS" id="PR00455">
    <property type="entry name" value="HTHTETR"/>
</dbReference>
<comment type="caution">
    <text evidence="4">The sequence shown here is derived from an EMBL/GenBank/DDBJ whole genome shotgun (WGS) entry which is preliminary data.</text>
</comment>
<sequence length="191" mass="20747">MGNREALIEGAKSCLLDKGFDRTSVRDIATAAGVSMAAIGYHFGSREKLLLLAVTEILDEWGDISGRALIPDGEDLTPERAYVRMWEKNLEQVREHPRMWLVSMDLFMQAMRNPELREGLAAAMGEGRRGLAAILLGRAEDEVAEGDERGLGMVQMALMSGVAIQALSRPDAPPTGEEVLAGLRALVKLTG</sequence>
<dbReference type="Proteomes" id="UP001165079">
    <property type="component" value="Unassembled WGS sequence"/>
</dbReference>
<feature type="DNA-binding region" description="H-T-H motif" evidence="2">
    <location>
        <begin position="24"/>
        <end position="43"/>
    </location>
</feature>
<protein>
    <submittedName>
        <fullName evidence="4">TetR family transcriptional regulator</fullName>
    </submittedName>
</protein>
<dbReference type="Gene3D" id="1.10.357.10">
    <property type="entry name" value="Tetracycline Repressor, domain 2"/>
    <property type="match status" value="1"/>
</dbReference>
<dbReference type="GO" id="GO:0003700">
    <property type="term" value="F:DNA-binding transcription factor activity"/>
    <property type="evidence" value="ECO:0007669"/>
    <property type="project" value="TreeGrafter"/>
</dbReference>
<dbReference type="GO" id="GO:0000976">
    <property type="term" value="F:transcription cis-regulatory region binding"/>
    <property type="evidence" value="ECO:0007669"/>
    <property type="project" value="TreeGrafter"/>
</dbReference>
<evidence type="ECO:0000313" key="5">
    <source>
        <dbReference type="Proteomes" id="UP001165079"/>
    </source>
</evidence>
<dbReference type="InterPro" id="IPR009057">
    <property type="entry name" value="Homeodomain-like_sf"/>
</dbReference>
<dbReference type="PANTHER" id="PTHR30055">
    <property type="entry name" value="HTH-TYPE TRANSCRIPTIONAL REGULATOR RUTR"/>
    <property type="match status" value="1"/>
</dbReference>
<feature type="domain" description="HTH tetR-type" evidence="3">
    <location>
        <begin position="1"/>
        <end position="61"/>
    </location>
</feature>
<evidence type="ECO:0000256" key="2">
    <source>
        <dbReference type="PROSITE-ProRule" id="PRU00335"/>
    </source>
</evidence>
<dbReference type="RefSeq" id="WP_285665858.1">
    <property type="nucleotide sequence ID" value="NZ_BSTX01000004.1"/>
</dbReference>
<dbReference type="Pfam" id="PF17940">
    <property type="entry name" value="TetR_C_31"/>
    <property type="match status" value="1"/>
</dbReference>
<gene>
    <name evidence="4" type="primary">acrR</name>
    <name evidence="4" type="ORF">Afil01_54270</name>
</gene>
<reference evidence="4" key="1">
    <citation type="submission" date="2023-03" db="EMBL/GenBank/DDBJ databases">
        <title>Actinorhabdospora filicis NBRC 111898.</title>
        <authorList>
            <person name="Ichikawa N."/>
            <person name="Sato H."/>
            <person name="Tonouchi N."/>
        </authorList>
    </citation>
    <scope>NUCLEOTIDE SEQUENCE</scope>
    <source>
        <strain evidence="4">NBRC 111898</strain>
    </source>
</reference>
<dbReference type="InterPro" id="IPR036271">
    <property type="entry name" value="Tet_transcr_reg_TetR-rel_C_sf"/>
</dbReference>
<dbReference type="AlphaFoldDB" id="A0A9W6SPJ3"/>
<keyword evidence="5" id="KW-1185">Reference proteome</keyword>
<evidence type="ECO:0000259" key="3">
    <source>
        <dbReference type="PROSITE" id="PS50977"/>
    </source>
</evidence>
<dbReference type="SUPFAM" id="SSF48498">
    <property type="entry name" value="Tetracyclin repressor-like, C-terminal domain"/>
    <property type="match status" value="1"/>
</dbReference>
<dbReference type="InterPro" id="IPR050109">
    <property type="entry name" value="HTH-type_TetR-like_transc_reg"/>
</dbReference>
<keyword evidence="1 2" id="KW-0238">DNA-binding</keyword>
<evidence type="ECO:0000256" key="1">
    <source>
        <dbReference type="ARBA" id="ARBA00023125"/>
    </source>
</evidence>
<accession>A0A9W6SPJ3</accession>
<dbReference type="InterPro" id="IPR041583">
    <property type="entry name" value="TetR_C_31"/>
</dbReference>
<evidence type="ECO:0000313" key="4">
    <source>
        <dbReference type="EMBL" id="GLZ80620.1"/>
    </source>
</evidence>
<dbReference type="EMBL" id="BSTX01000004">
    <property type="protein sequence ID" value="GLZ80620.1"/>
    <property type="molecule type" value="Genomic_DNA"/>
</dbReference>
<dbReference type="PROSITE" id="PS50977">
    <property type="entry name" value="HTH_TETR_2"/>
    <property type="match status" value="1"/>
</dbReference>